<evidence type="ECO:0000256" key="2">
    <source>
        <dbReference type="SAM" id="Phobius"/>
    </source>
</evidence>
<keyword evidence="2" id="KW-1133">Transmembrane helix</keyword>
<evidence type="ECO:0008006" key="5">
    <source>
        <dbReference type="Google" id="ProtNLM"/>
    </source>
</evidence>
<dbReference type="EMBL" id="AP026978">
    <property type="protein sequence ID" value="BDT99981.1"/>
    <property type="molecule type" value="Genomic_DNA"/>
</dbReference>
<dbReference type="Proteomes" id="UP001317870">
    <property type="component" value="Chromosome"/>
</dbReference>
<keyword evidence="4" id="KW-1185">Reference proteome</keyword>
<name>A0ABM8CY86_9NOCA</name>
<evidence type="ECO:0000256" key="1">
    <source>
        <dbReference type="SAM" id="MobiDB-lite"/>
    </source>
</evidence>
<protein>
    <recommendedName>
        <fullName evidence="5">DUF2510 domain-containing protein</fullName>
    </recommendedName>
</protein>
<proteinExistence type="predicted"/>
<feature type="region of interest" description="Disordered" evidence="1">
    <location>
        <begin position="1"/>
        <end position="21"/>
    </location>
</feature>
<feature type="transmembrane region" description="Helical" evidence="2">
    <location>
        <begin position="30"/>
        <end position="52"/>
    </location>
</feature>
<sequence length="235" mass="25840">MSHTEHPYSPQPGHAVTPQMAAPGASRRRLWIILLILGLAFTTAAAGAFIALHSAKTGKLPWTRWTYAAEKATDPCSLIDGSVLQQWTGDSRTARDNSLVDTSCTESSAPPGSARSASISVDASVEPAQWKARIAYEAARDFWTRKTDITETTSHGDLPNFGQEAYFGREVIRHGGTTWINYEVGVLDDNLAIEVTIRARFDDDKGAAPETPADLDDIQRITEQQTRRAMDQLRR</sequence>
<keyword evidence="2" id="KW-0812">Transmembrane</keyword>
<evidence type="ECO:0000313" key="4">
    <source>
        <dbReference type="Proteomes" id="UP001317870"/>
    </source>
</evidence>
<keyword evidence="2" id="KW-0472">Membrane</keyword>
<accession>A0ABM8CY86</accession>
<evidence type="ECO:0000313" key="3">
    <source>
        <dbReference type="EMBL" id="BDT99981.1"/>
    </source>
</evidence>
<organism evidence="3 4">
    <name type="scientific">Nocardia sputorum</name>
    <dbReference type="NCBI Taxonomy" id="2984338"/>
    <lineage>
        <taxon>Bacteria</taxon>
        <taxon>Bacillati</taxon>
        <taxon>Actinomycetota</taxon>
        <taxon>Actinomycetes</taxon>
        <taxon>Mycobacteriales</taxon>
        <taxon>Nocardiaceae</taxon>
        <taxon>Nocardia</taxon>
    </lineage>
</organism>
<gene>
    <name evidence="3" type="ORF">IFM12276_30100</name>
</gene>
<feature type="region of interest" description="Disordered" evidence="1">
    <location>
        <begin position="94"/>
        <end position="120"/>
    </location>
</feature>
<feature type="compositionally biased region" description="Low complexity" evidence="1">
    <location>
        <begin position="107"/>
        <end position="120"/>
    </location>
</feature>
<reference evidence="3 4" key="1">
    <citation type="submission" date="2022-11" db="EMBL/GenBank/DDBJ databases">
        <title>Genome Sequencing of Nocardia sp. ON39_IFM12276 and assembly.</title>
        <authorList>
            <person name="Shimojima M."/>
            <person name="Toyokawa M."/>
            <person name="Uesaka K."/>
        </authorList>
    </citation>
    <scope>NUCLEOTIDE SEQUENCE [LARGE SCALE GENOMIC DNA]</scope>
    <source>
        <strain evidence="3 4">IFM 12276</strain>
    </source>
</reference>